<dbReference type="InterPro" id="IPR013783">
    <property type="entry name" value="Ig-like_fold"/>
</dbReference>
<dbReference type="Gene3D" id="2.60.40.10">
    <property type="entry name" value="Immunoglobulins"/>
    <property type="match status" value="2"/>
</dbReference>
<dbReference type="InterPro" id="IPR007110">
    <property type="entry name" value="Ig-like_dom"/>
</dbReference>
<dbReference type="PANTHER" id="PTHR21261:SF15">
    <property type="entry name" value="BEATEN PATH IIIA, ISOFORM D-RELATED"/>
    <property type="match status" value="1"/>
</dbReference>
<comment type="caution">
    <text evidence="3">The sequence shown here is derived from an EMBL/GenBank/DDBJ whole genome shotgun (WGS) entry which is preliminary data.</text>
</comment>
<dbReference type="Pfam" id="PF00047">
    <property type="entry name" value="ig"/>
    <property type="match status" value="1"/>
</dbReference>
<evidence type="ECO:0000259" key="2">
    <source>
        <dbReference type="PROSITE" id="PS50835"/>
    </source>
</evidence>
<dbReference type="PANTHER" id="PTHR21261">
    <property type="entry name" value="BEAT PROTEIN"/>
    <property type="match status" value="1"/>
</dbReference>
<evidence type="ECO:0000313" key="4">
    <source>
        <dbReference type="Proteomes" id="UP001321473"/>
    </source>
</evidence>
<dbReference type="AlphaFoldDB" id="A0AAQ4FB74"/>
<accession>A0AAQ4FB74</accession>
<feature type="domain" description="Ig-like" evidence="2">
    <location>
        <begin position="144"/>
        <end position="253"/>
    </location>
</feature>
<evidence type="ECO:0000256" key="1">
    <source>
        <dbReference type="SAM" id="MobiDB-lite"/>
    </source>
</evidence>
<reference evidence="3 4" key="1">
    <citation type="journal article" date="2023" name="Arcadia Sci">
        <title>De novo assembly of a long-read Amblyomma americanum tick genome.</title>
        <authorList>
            <person name="Chou S."/>
            <person name="Poskanzer K.E."/>
            <person name="Rollins M."/>
            <person name="Thuy-Boun P.S."/>
        </authorList>
    </citation>
    <scope>NUCLEOTIDE SEQUENCE [LARGE SCALE GENOMIC DNA]</scope>
    <source>
        <strain evidence="3">F_SG_1</strain>
        <tissue evidence="3">Salivary glands</tissue>
    </source>
</reference>
<dbReference type="InterPro" id="IPR013151">
    <property type="entry name" value="Immunoglobulin_dom"/>
</dbReference>
<proteinExistence type="predicted"/>
<dbReference type="FunFam" id="2.60.40.10:FF:000437">
    <property type="entry name" value="Beat-IIIc, isoform A"/>
    <property type="match status" value="1"/>
</dbReference>
<dbReference type="InterPro" id="IPR036179">
    <property type="entry name" value="Ig-like_dom_sf"/>
</dbReference>
<feature type="region of interest" description="Disordered" evidence="1">
    <location>
        <begin position="188"/>
        <end position="208"/>
    </location>
</feature>
<organism evidence="3 4">
    <name type="scientific">Amblyomma americanum</name>
    <name type="common">Lone star tick</name>
    <dbReference type="NCBI Taxonomy" id="6943"/>
    <lineage>
        <taxon>Eukaryota</taxon>
        <taxon>Metazoa</taxon>
        <taxon>Ecdysozoa</taxon>
        <taxon>Arthropoda</taxon>
        <taxon>Chelicerata</taxon>
        <taxon>Arachnida</taxon>
        <taxon>Acari</taxon>
        <taxon>Parasitiformes</taxon>
        <taxon>Ixodida</taxon>
        <taxon>Ixodoidea</taxon>
        <taxon>Ixodidae</taxon>
        <taxon>Amblyomminae</taxon>
        <taxon>Amblyomma</taxon>
    </lineage>
</organism>
<gene>
    <name evidence="3" type="ORF">V5799_009186</name>
</gene>
<feature type="domain" description="Ig-like" evidence="2">
    <location>
        <begin position="20"/>
        <end position="104"/>
    </location>
</feature>
<keyword evidence="4" id="KW-1185">Reference proteome</keyword>
<dbReference type="EMBL" id="JARKHS020004558">
    <property type="protein sequence ID" value="KAK8784450.1"/>
    <property type="molecule type" value="Genomic_DNA"/>
</dbReference>
<sequence length="406" mass="45038">MAGSGLRLLRLDVPSVARYGQPAWLNCSYDLERDQLYSIKWYKNNVEIYRYLPSETPPTKVYNMPGIHIDVARSNISDLYLTDVDLHSEGKYRCEVSAESPSFQTERAQKEMVVYARHPHWPGCSLRALLTAPRPVSLAAVLPPEDPVIRGLRSQYQLGDLVNLTCSYGPSKPNASLTWYINDRKVPTGSGERVEEGSHHGAEGGEEEESLLWQAHSRLWFSAQASHLWHGAMEVRCASHAALPYFVSSEEITVRDYGRTVDVSGPRMNGPQLEGVRKRYALGGVVDLSCHADPTAPTHGLRWLINDKEAPDSSVSPSPGSSLRLHFRLSEQHFSKGELRLKCVSRQLREFTAASELRVPVGGADRRHSSGLQVSLSTTNGGGLLQGFLWALVMLQVLPRLLAAST</sequence>
<feature type="compositionally biased region" description="Basic and acidic residues" evidence="1">
    <location>
        <begin position="188"/>
        <end position="203"/>
    </location>
</feature>
<dbReference type="PROSITE" id="PS50835">
    <property type="entry name" value="IG_LIKE"/>
    <property type="match status" value="2"/>
</dbReference>
<protein>
    <recommendedName>
        <fullName evidence="2">Ig-like domain-containing protein</fullName>
    </recommendedName>
</protein>
<evidence type="ECO:0000313" key="3">
    <source>
        <dbReference type="EMBL" id="KAK8784450.1"/>
    </source>
</evidence>
<dbReference type="Proteomes" id="UP001321473">
    <property type="component" value="Unassembled WGS sequence"/>
</dbReference>
<dbReference type="SUPFAM" id="SSF48726">
    <property type="entry name" value="Immunoglobulin"/>
    <property type="match status" value="2"/>
</dbReference>
<name>A0AAQ4FB74_AMBAM</name>
<dbReference type="CDD" id="cd00096">
    <property type="entry name" value="Ig"/>
    <property type="match status" value="1"/>
</dbReference>